<dbReference type="Gene3D" id="3.30.428.70">
    <property type="match status" value="1"/>
</dbReference>
<dbReference type="EMBL" id="CP003630">
    <property type="protein sequence ID" value="AFZ16584.1"/>
    <property type="molecule type" value="Genomic_DNA"/>
</dbReference>
<dbReference type="GO" id="GO:0003877">
    <property type="term" value="F:ATP:ADP adenylyltransferase activity"/>
    <property type="evidence" value="ECO:0007669"/>
    <property type="project" value="InterPro"/>
</dbReference>
<dbReference type="Pfam" id="PF09830">
    <property type="entry name" value="ATP_transf"/>
    <property type="match status" value="1"/>
</dbReference>
<feature type="domain" description="Ap4A phosphorylase 1/2 N-terminal" evidence="3">
    <location>
        <begin position="12"/>
        <end position="186"/>
    </location>
</feature>
<dbReference type="STRING" id="1173027.Mic7113_0671"/>
<evidence type="ECO:0000259" key="3">
    <source>
        <dbReference type="Pfam" id="PF19327"/>
    </source>
</evidence>
<dbReference type="GO" id="GO:0005524">
    <property type="term" value="F:ATP binding"/>
    <property type="evidence" value="ECO:0007669"/>
    <property type="project" value="InterPro"/>
</dbReference>
<feature type="active site" description="Nucleophile" evidence="1">
    <location>
        <position position="164"/>
    </location>
</feature>
<dbReference type="InterPro" id="IPR043171">
    <property type="entry name" value="Ap4A_phos1/2-like"/>
</dbReference>
<dbReference type="eggNOG" id="COG4360">
    <property type="taxonomic scope" value="Bacteria"/>
</dbReference>
<name>K9WA07_9CYAN</name>
<dbReference type="Proteomes" id="UP000010471">
    <property type="component" value="Chromosome"/>
</dbReference>
<reference evidence="4 5" key="1">
    <citation type="submission" date="2012-06" db="EMBL/GenBank/DDBJ databases">
        <title>Finished chromosome of genome of Microcoleus sp. PCC 7113.</title>
        <authorList>
            <consortium name="US DOE Joint Genome Institute"/>
            <person name="Gugger M."/>
            <person name="Coursin T."/>
            <person name="Rippka R."/>
            <person name="Tandeau De Marsac N."/>
            <person name="Huntemann M."/>
            <person name="Wei C.-L."/>
            <person name="Han J."/>
            <person name="Detter J.C."/>
            <person name="Han C."/>
            <person name="Tapia R."/>
            <person name="Chen A."/>
            <person name="Kyrpides N."/>
            <person name="Mavromatis K."/>
            <person name="Markowitz V."/>
            <person name="Szeto E."/>
            <person name="Ivanova N."/>
            <person name="Pagani I."/>
            <person name="Pati A."/>
            <person name="Goodwin L."/>
            <person name="Nordberg H.P."/>
            <person name="Cantor M.N."/>
            <person name="Hua S.X."/>
            <person name="Woyke T."/>
            <person name="Kerfeld C.A."/>
        </authorList>
    </citation>
    <scope>NUCLEOTIDE SEQUENCE [LARGE SCALE GENOMIC DNA]</scope>
    <source>
        <strain evidence="4 5">PCC 7113</strain>
    </source>
</reference>
<dbReference type="InterPro" id="IPR045759">
    <property type="entry name" value="Ap4A_phos1/2_N"/>
</dbReference>
<dbReference type="InterPro" id="IPR036265">
    <property type="entry name" value="HIT-like_sf"/>
</dbReference>
<evidence type="ECO:0000256" key="1">
    <source>
        <dbReference type="PIRSR" id="PIRSR000846-1"/>
    </source>
</evidence>
<keyword evidence="5" id="KW-1185">Reference proteome</keyword>
<feature type="domain" description="ATP adenylyltransferase C-terminal" evidence="2">
    <location>
        <begin position="199"/>
        <end position="308"/>
    </location>
</feature>
<sequence length="313" mass="34456">MSQTEENVPATLRLESGTLWAKVTQTTEHALGCGALQPIPTECQWIEQDGVNFLVRVLPNLVRKEKAKKNQDQQKTTSGKEFNPFLPYEEDLFVADISDTHLCLLNKFNVLDHHLLIVTREFEEQDRLLTLQDFVAMWACLAEIDGLVFYNAGKLAGASQRHKHLQLVPLPLVPNGLKVPIAPLLASIHFDGSIGTIPGLPFAHAIAQLDSCGLQSPQEAAALTLEQYHTMLQVLGLSNESSHQQSGAYNLLATREWMLLVPRSLESFESIPVNSLGFAGTLAVRSQEQIQILIEQGPMTVLKNVAVPSALPA</sequence>
<dbReference type="GO" id="GO:0009117">
    <property type="term" value="P:nucleotide metabolic process"/>
    <property type="evidence" value="ECO:0007669"/>
    <property type="project" value="InterPro"/>
</dbReference>
<dbReference type="PANTHER" id="PTHR38420:SF1">
    <property type="entry name" value="PUTATIVE (AFU_ORTHOLOGUE AFUA_5G14690)-RELATED"/>
    <property type="match status" value="1"/>
</dbReference>
<accession>K9WA07</accession>
<evidence type="ECO:0000313" key="4">
    <source>
        <dbReference type="EMBL" id="AFZ16584.1"/>
    </source>
</evidence>
<gene>
    <name evidence="4" type="ORF">Mic7113_0671</name>
</gene>
<keyword evidence="4" id="KW-0808">Transferase</keyword>
<dbReference type="AlphaFoldDB" id="K9WA07"/>
<dbReference type="InterPro" id="IPR009163">
    <property type="entry name" value="Ap4A_phos1/2"/>
</dbReference>
<keyword evidence="4" id="KW-0548">Nucleotidyltransferase</keyword>
<dbReference type="SUPFAM" id="SSF54197">
    <property type="entry name" value="HIT-like"/>
    <property type="match status" value="1"/>
</dbReference>
<dbReference type="RefSeq" id="WP_015180747.1">
    <property type="nucleotide sequence ID" value="NC_019738.1"/>
</dbReference>
<dbReference type="InterPro" id="IPR019200">
    <property type="entry name" value="ATP_adenylylTrfase_C"/>
</dbReference>
<dbReference type="HOGENOM" id="CLU_049915_3_0_3"/>
<dbReference type="Pfam" id="PF19327">
    <property type="entry name" value="Ap4A_phos_N"/>
    <property type="match status" value="1"/>
</dbReference>
<evidence type="ECO:0000313" key="5">
    <source>
        <dbReference type="Proteomes" id="UP000010471"/>
    </source>
</evidence>
<dbReference type="PATRIC" id="fig|1173027.3.peg.736"/>
<proteinExistence type="predicted"/>
<dbReference type="OrthoDB" id="421767at2"/>
<organism evidence="4 5">
    <name type="scientific">Allocoleopsis franciscana PCC 7113</name>
    <dbReference type="NCBI Taxonomy" id="1173027"/>
    <lineage>
        <taxon>Bacteria</taxon>
        <taxon>Bacillati</taxon>
        <taxon>Cyanobacteriota</taxon>
        <taxon>Cyanophyceae</taxon>
        <taxon>Coleofasciculales</taxon>
        <taxon>Coleofasciculaceae</taxon>
        <taxon>Allocoleopsis</taxon>
        <taxon>Allocoleopsis franciscana</taxon>
    </lineage>
</organism>
<evidence type="ECO:0000259" key="2">
    <source>
        <dbReference type="Pfam" id="PF09830"/>
    </source>
</evidence>
<dbReference type="KEGG" id="mic:Mic7113_0671"/>
<dbReference type="PIRSF" id="PIRSF000846">
    <property type="entry name" value="ATP_adenylyltr"/>
    <property type="match status" value="1"/>
</dbReference>
<protein>
    <submittedName>
        <fullName evidence="4">ATP adenylyltransferase (5',5'''-P-1,P-4-tetraphosphate phosphorylase II)</fullName>
    </submittedName>
</protein>
<dbReference type="PANTHER" id="PTHR38420">
    <property type="entry name" value="AP-4-A PHOSPHORYLASE II"/>
    <property type="match status" value="1"/>
</dbReference>